<comment type="caution">
    <text evidence="2">The sequence shown here is derived from an EMBL/GenBank/DDBJ whole genome shotgun (WGS) entry which is preliminary data.</text>
</comment>
<keyword evidence="3" id="KW-1185">Reference proteome</keyword>
<proteinExistence type="predicted"/>
<feature type="compositionally biased region" description="Polar residues" evidence="1">
    <location>
        <begin position="52"/>
        <end position="68"/>
    </location>
</feature>
<reference evidence="2 3" key="1">
    <citation type="submission" date="2017-05" db="EMBL/GenBank/DDBJ databases">
        <title>Draft genome sequence of Elsinoe australis.</title>
        <authorList>
            <person name="Cheng Q."/>
        </authorList>
    </citation>
    <scope>NUCLEOTIDE SEQUENCE [LARGE SCALE GENOMIC DNA]</scope>
    <source>
        <strain evidence="2 3">NL1</strain>
    </source>
</reference>
<feature type="region of interest" description="Disordered" evidence="1">
    <location>
        <begin position="52"/>
        <end position="206"/>
    </location>
</feature>
<dbReference type="Proteomes" id="UP000243723">
    <property type="component" value="Unassembled WGS sequence"/>
</dbReference>
<gene>
    <name evidence="2" type="ORF">B9Z65_5295</name>
</gene>
<protein>
    <submittedName>
        <fullName evidence="2">Uncharacterized protein</fullName>
    </submittedName>
</protein>
<accession>A0A2P7ZDM4</accession>
<dbReference type="EMBL" id="NHZQ01000236">
    <property type="protein sequence ID" value="PSK46327.1"/>
    <property type="molecule type" value="Genomic_DNA"/>
</dbReference>
<dbReference type="AlphaFoldDB" id="A0A2P7ZDM4"/>
<name>A0A2P7ZDM4_9PEZI</name>
<feature type="compositionally biased region" description="Basic and acidic residues" evidence="1">
    <location>
        <begin position="165"/>
        <end position="180"/>
    </location>
</feature>
<feature type="compositionally biased region" description="Polar residues" evidence="1">
    <location>
        <begin position="78"/>
        <end position="108"/>
    </location>
</feature>
<evidence type="ECO:0000313" key="3">
    <source>
        <dbReference type="Proteomes" id="UP000243723"/>
    </source>
</evidence>
<dbReference type="OrthoDB" id="3910989at2759"/>
<evidence type="ECO:0000256" key="1">
    <source>
        <dbReference type="SAM" id="MobiDB-lite"/>
    </source>
</evidence>
<evidence type="ECO:0000313" key="2">
    <source>
        <dbReference type="EMBL" id="PSK46327.1"/>
    </source>
</evidence>
<sequence length="206" mass="22239">MPLRLPFLDAVTRDMSYITSKITPVKSTSPTSPDGTSDPRLEAWIATQTVSLTQPPNAMPQPGTNSTPVPGPVRPGLQRSNTTLTRTTSASQRVYESRMSTDYSIQRSMSRRKRDSMTHAEGGAAPAVQDPRPGDVRRSTSSAARPGLGPRDAYKTYDSAMLRRPSGDSRRVSGESRESGSRSPGAGAGYGMWVVPDYPKLPKGRS</sequence>
<organism evidence="2 3">
    <name type="scientific">Elsinoe australis</name>
    <dbReference type="NCBI Taxonomy" id="40998"/>
    <lineage>
        <taxon>Eukaryota</taxon>
        <taxon>Fungi</taxon>
        <taxon>Dikarya</taxon>
        <taxon>Ascomycota</taxon>
        <taxon>Pezizomycotina</taxon>
        <taxon>Dothideomycetes</taxon>
        <taxon>Dothideomycetidae</taxon>
        <taxon>Myriangiales</taxon>
        <taxon>Elsinoaceae</taxon>
        <taxon>Elsinoe</taxon>
    </lineage>
</organism>